<dbReference type="NCBIfam" id="NF040660">
    <property type="entry name" value="mycolic_MTase"/>
    <property type="match status" value="1"/>
</dbReference>
<dbReference type="SUPFAM" id="SSF53335">
    <property type="entry name" value="S-adenosyl-L-methionine-dependent methyltransferases"/>
    <property type="match status" value="1"/>
</dbReference>
<evidence type="ECO:0000256" key="3">
    <source>
        <dbReference type="ARBA" id="ARBA00022679"/>
    </source>
</evidence>
<accession>A0ABR4ZG40</accession>
<dbReference type="Gene3D" id="3.40.50.150">
    <property type="entry name" value="Vaccinia Virus protein VP39"/>
    <property type="match status" value="1"/>
</dbReference>
<dbReference type="GO" id="GO:0032259">
    <property type="term" value="P:methylation"/>
    <property type="evidence" value="ECO:0007669"/>
    <property type="project" value="UniProtKB-KW"/>
</dbReference>
<dbReference type="InterPro" id="IPR029063">
    <property type="entry name" value="SAM-dependent_MTases_sf"/>
</dbReference>
<dbReference type="Proteomes" id="UP000031364">
    <property type="component" value="Unassembled WGS sequence"/>
</dbReference>
<proteinExistence type="inferred from homology"/>
<reference evidence="6 7" key="1">
    <citation type="journal article" date="2014" name="Int. J. Syst. Evol. Microbiol.">
        <title>Nocardia vulneris sp. nov., isolated from wounds of human patients in North America.</title>
        <authorList>
            <person name="Lasker B.A."/>
            <person name="Bell M."/>
            <person name="Klenk H.P."/>
            <person name="Sproer C."/>
            <person name="Schumann C."/>
            <person name="Schumann P."/>
            <person name="Brown J.M."/>
        </authorList>
    </citation>
    <scope>NUCLEOTIDE SEQUENCE [LARGE SCALE GENOMIC DNA]</scope>
    <source>
        <strain evidence="6 7">W9851</strain>
    </source>
</reference>
<dbReference type="PIRSF" id="PIRSF003085">
    <property type="entry name" value="CMAS"/>
    <property type="match status" value="1"/>
</dbReference>
<evidence type="ECO:0000256" key="1">
    <source>
        <dbReference type="ARBA" id="ARBA00010815"/>
    </source>
</evidence>
<comment type="caution">
    <text evidence="6">The sequence shown here is derived from an EMBL/GenBank/DDBJ whole genome shotgun (WGS) entry which is preliminary data.</text>
</comment>
<evidence type="ECO:0000256" key="2">
    <source>
        <dbReference type="ARBA" id="ARBA00022603"/>
    </source>
</evidence>
<dbReference type="CDD" id="cd02440">
    <property type="entry name" value="AdoMet_MTases"/>
    <property type="match status" value="1"/>
</dbReference>
<keyword evidence="3" id="KW-0808">Transferase</keyword>
<keyword evidence="4" id="KW-0949">S-adenosyl-L-methionine</keyword>
<sequence>MSRHAPFYAEVQSHYDLSDDFFALFLDPSRTYSCAYWKETGYTLEQAQQAKIDLALDKCGLQPGMTLLDVGCGWGATMLRAMEKYDVNVIGLTLSRNQRDYVQAQLDQRANGRHAEVRLQGWEEFDGQVDRIVSIGAFEHFRQERYADFFDFAYGALGPDGIMLLHTIVVYGLDHMRANGIPLTRRDIDFMRFIRTEIFPGGQLPIPWGRFPRGVREYAETAGFAVTRIHPLRLHYAQTLDHWAAALREREDEAVALVGAQTFETYLRYFTGCAHHFRVGHIDVMQFTCAKGVHLSH</sequence>
<dbReference type="PANTHER" id="PTHR43667">
    <property type="entry name" value="CYCLOPROPANE-FATTY-ACYL-PHOSPHOLIPID SYNTHASE"/>
    <property type="match status" value="1"/>
</dbReference>
<organism evidence="6 7">
    <name type="scientific">Nocardia vulneris</name>
    <dbReference type="NCBI Taxonomy" id="1141657"/>
    <lineage>
        <taxon>Bacteria</taxon>
        <taxon>Bacillati</taxon>
        <taxon>Actinomycetota</taxon>
        <taxon>Actinomycetes</taxon>
        <taxon>Mycobacteriales</taxon>
        <taxon>Nocardiaceae</taxon>
        <taxon>Nocardia</taxon>
    </lineage>
</organism>
<evidence type="ECO:0000256" key="4">
    <source>
        <dbReference type="ARBA" id="ARBA00022691"/>
    </source>
</evidence>
<keyword evidence="7" id="KW-1185">Reference proteome</keyword>
<keyword evidence="2 6" id="KW-0489">Methyltransferase</keyword>
<comment type="similarity">
    <text evidence="1">Belongs to the CFA/CMAS family.</text>
</comment>
<dbReference type="EMBL" id="JNFP01000014">
    <property type="protein sequence ID" value="KIA64371.1"/>
    <property type="molecule type" value="Genomic_DNA"/>
</dbReference>
<gene>
    <name evidence="6" type="ORF">FG87_14070</name>
</gene>
<dbReference type="InterPro" id="IPR047672">
    <property type="entry name" value="CMAS_actinobact"/>
</dbReference>
<dbReference type="PANTHER" id="PTHR43667:SF1">
    <property type="entry name" value="CYCLOPROPANE-FATTY-ACYL-PHOSPHOLIPID SYNTHASE"/>
    <property type="match status" value="1"/>
</dbReference>
<evidence type="ECO:0000313" key="6">
    <source>
        <dbReference type="EMBL" id="KIA64371.1"/>
    </source>
</evidence>
<dbReference type="InterPro" id="IPR003333">
    <property type="entry name" value="CMAS"/>
</dbReference>
<evidence type="ECO:0000313" key="7">
    <source>
        <dbReference type="Proteomes" id="UP000031364"/>
    </source>
</evidence>
<dbReference type="Pfam" id="PF02353">
    <property type="entry name" value="CMAS"/>
    <property type="match status" value="1"/>
</dbReference>
<evidence type="ECO:0000256" key="5">
    <source>
        <dbReference type="ARBA" id="ARBA00023098"/>
    </source>
</evidence>
<keyword evidence="5" id="KW-0443">Lipid metabolism</keyword>
<name>A0ABR4ZG40_9NOCA</name>
<dbReference type="RefSeq" id="WP_043669734.1">
    <property type="nucleotide sequence ID" value="NZ_BDCI01000004.1"/>
</dbReference>
<protein>
    <submittedName>
        <fullName evidence="6">SAM-dependent methyltransferase</fullName>
    </submittedName>
</protein>
<dbReference type="GO" id="GO:0008168">
    <property type="term" value="F:methyltransferase activity"/>
    <property type="evidence" value="ECO:0007669"/>
    <property type="project" value="UniProtKB-KW"/>
</dbReference>
<dbReference type="InterPro" id="IPR050723">
    <property type="entry name" value="CFA/CMAS"/>
</dbReference>